<evidence type="ECO:0000259" key="6">
    <source>
        <dbReference type="Pfam" id="PF00460"/>
    </source>
</evidence>
<dbReference type="InterPro" id="IPR019776">
    <property type="entry name" value="Flagellar_basal_body_rod_CS"/>
</dbReference>
<comment type="subcellular location">
    <subcellularLocation>
        <location evidence="1 4">Bacterial flagellum basal body</location>
    </subcellularLocation>
</comment>
<dbReference type="PROSITE" id="PS00588">
    <property type="entry name" value="FLAGELLA_BB_ROD"/>
    <property type="match status" value="1"/>
</dbReference>
<protein>
    <recommendedName>
        <fullName evidence="4">Flagellar basal-body rod protein FlgF</fullName>
    </recommendedName>
</protein>
<comment type="similarity">
    <text evidence="2 4">Belongs to the flagella basal body rod proteins family.</text>
</comment>
<dbReference type="PANTHER" id="PTHR30435">
    <property type="entry name" value="FLAGELLAR PROTEIN"/>
    <property type="match status" value="1"/>
</dbReference>
<proteinExistence type="inferred from homology"/>
<evidence type="ECO:0000256" key="4">
    <source>
        <dbReference type="RuleBase" id="RU362116"/>
    </source>
</evidence>
<evidence type="ECO:0000256" key="5">
    <source>
        <dbReference type="SAM" id="MobiDB-lite"/>
    </source>
</evidence>
<dbReference type="Pfam" id="PF00460">
    <property type="entry name" value="Flg_bb_rod"/>
    <property type="match status" value="1"/>
</dbReference>
<dbReference type="AlphaFoldDB" id="H6SME5"/>
<evidence type="ECO:0000313" key="9">
    <source>
        <dbReference type="EMBL" id="CCG06828.1"/>
    </source>
</evidence>
<dbReference type="Proteomes" id="UP000033220">
    <property type="component" value="Chromosome DSM 122"/>
</dbReference>
<dbReference type="Pfam" id="PF22692">
    <property type="entry name" value="LlgE_F_G_D1"/>
    <property type="match status" value="1"/>
</dbReference>
<reference evidence="9 10" key="1">
    <citation type="submission" date="2012-02" db="EMBL/GenBank/DDBJ databases">
        <title>Shotgun genome sequence of Phaeospirillum photometricum DSM 122.</title>
        <authorList>
            <person name="Duquesne K."/>
            <person name="Sturgis J."/>
        </authorList>
    </citation>
    <scope>NUCLEOTIDE SEQUENCE [LARGE SCALE GENOMIC DNA]</scope>
    <source>
        <strain evidence="10">DSM122</strain>
    </source>
</reference>
<feature type="compositionally biased region" description="Pro residues" evidence="5">
    <location>
        <begin position="7"/>
        <end position="19"/>
    </location>
</feature>
<feature type="compositionally biased region" description="Low complexity" evidence="5">
    <location>
        <begin position="20"/>
        <end position="40"/>
    </location>
</feature>
<dbReference type="GO" id="GO:0030694">
    <property type="term" value="C:bacterial-type flagellum basal body, rod"/>
    <property type="evidence" value="ECO:0007669"/>
    <property type="project" value="UniProtKB-UniRule"/>
</dbReference>
<keyword evidence="10" id="KW-1185">Reference proteome</keyword>
<sequence>MSRSFFLPPPLPPPDPLPSPSSISSSRSSSAMAPWPSSWLDPTPAEPFKPDYTLQEASLRSHETTCQHREGQAPSCLDSFAAPARPAPPGKRHSFEKNVYFRCGTLCATLKSVPSPPFGNDGNASMENTSYIALSRQMALWRKLDTVANNLANMNTDGFQSEQTLFSQYLMATRDSEFRFPEKLAYTQDFGSFRDMTPGPLRQTDNALDIAINGPGYFEIEDSSGPLYTRTGQFTLDKDGMVVTPQGQPLLMANGQPLIVAPTENTITIARDGTVSTENGQVGKIRLVTFDNEQAMTRVAGGLFDPSGQDPRPVERPDVRQGMVEGSNVNPMLELTKMIDVQRAYDATTRLLEQENERQTNAYEVLSGAKA</sequence>
<evidence type="ECO:0000259" key="8">
    <source>
        <dbReference type="Pfam" id="PF22692"/>
    </source>
</evidence>
<dbReference type="InterPro" id="IPR020013">
    <property type="entry name" value="Flagellar_FlgE/F/G"/>
</dbReference>
<dbReference type="STRING" id="1150469.RSPPHO_00202"/>
<dbReference type="NCBIfam" id="TIGR02490">
    <property type="entry name" value="flgF"/>
    <property type="match status" value="1"/>
</dbReference>
<dbReference type="SUPFAM" id="SSF117143">
    <property type="entry name" value="Flagellar hook protein flgE"/>
    <property type="match status" value="1"/>
</dbReference>
<dbReference type="InterPro" id="IPR012836">
    <property type="entry name" value="FlgF"/>
</dbReference>
<dbReference type="EMBL" id="HE663493">
    <property type="protein sequence ID" value="CCG06828.1"/>
    <property type="molecule type" value="Genomic_DNA"/>
</dbReference>
<evidence type="ECO:0000256" key="1">
    <source>
        <dbReference type="ARBA" id="ARBA00004117"/>
    </source>
</evidence>
<gene>
    <name evidence="9" type="ORF">RSPPHO_00202</name>
</gene>
<evidence type="ECO:0000256" key="2">
    <source>
        <dbReference type="ARBA" id="ARBA00009677"/>
    </source>
</evidence>
<organism evidence="9 10">
    <name type="scientific">Pararhodospirillum photometricum DSM 122</name>
    <dbReference type="NCBI Taxonomy" id="1150469"/>
    <lineage>
        <taxon>Bacteria</taxon>
        <taxon>Pseudomonadati</taxon>
        <taxon>Pseudomonadota</taxon>
        <taxon>Alphaproteobacteria</taxon>
        <taxon>Rhodospirillales</taxon>
        <taxon>Rhodospirillaceae</taxon>
        <taxon>Pararhodospirillum</taxon>
    </lineage>
</organism>
<dbReference type="HOGENOM" id="CLU_745726_0_0_5"/>
<evidence type="ECO:0000313" key="10">
    <source>
        <dbReference type="Proteomes" id="UP000033220"/>
    </source>
</evidence>
<dbReference type="InterPro" id="IPR001444">
    <property type="entry name" value="Flag_bb_rod_N"/>
</dbReference>
<evidence type="ECO:0000256" key="3">
    <source>
        <dbReference type="ARBA" id="ARBA00023143"/>
    </source>
</evidence>
<dbReference type="NCBIfam" id="TIGR03506">
    <property type="entry name" value="FlgEFG_subfam"/>
    <property type="match status" value="2"/>
</dbReference>
<feature type="region of interest" description="Disordered" evidence="5">
    <location>
        <begin position="66"/>
        <end position="91"/>
    </location>
</feature>
<dbReference type="eggNOG" id="COG4786">
    <property type="taxonomic scope" value="Bacteria"/>
</dbReference>
<evidence type="ECO:0000259" key="7">
    <source>
        <dbReference type="Pfam" id="PF06429"/>
    </source>
</evidence>
<dbReference type="InterPro" id="IPR037925">
    <property type="entry name" value="FlgE/F/G-like"/>
</dbReference>
<feature type="domain" description="Flagellar hook protein FlgE/F/G-like D1" evidence="8">
    <location>
        <begin position="211"/>
        <end position="276"/>
    </location>
</feature>
<feature type="domain" description="Flagellar basal body rod protein N-terminal" evidence="6">
    <location>
        <begin position="131"/>
        <end position="160"/>
    </location>
</feature>
<comment type="subunit">
    <text evidence="4">The basal body constitutes a major portion of the flagellar organelle and consists of five rings (E,L,P,S, and M) mounted on a central rod. The rod consists of about 26 subunits of FlgG in the distal portion, and FlgB, FlgC and FlgF are thought to build up the proximal portion of the rod with about 6 subunits each.</text>
</comment>
<dbReference type="Pfam" id="PF06429">
    <property type="entry name" value="Flg_bbr_C"/>
    <property type="match status" value="1"/>
</dbReference>
<dbReference type="PATRIC" id="fig|1150469.3.peg.253"/>
<dbReference type="InterPro" id="IPR010930">
    <property type="entry name" value="Flg_bb/hook_C_dom"/>
</dbReference>
<dbReference type="InterPro" id="IPR053967">
    <property type="entry name" value="LlgE_F_G-like_D1"/>
</dbReference>
<name>H6SME5_PARPM</name>
<accession>H6SME5</accession>
<dbReference type="KEGG" id="rpm:RSPPHO_00202"/>
<keyword evidence="3 4" id="KW-0975">Bacterial flagellum</keyword>
<feature type="domain" description="Flagellar basal-body/hook protein C-terminal" evidence="7">
    <location>
        <begin position="320"/>
        <end position="358"/>
    </location>
</feature>
<feature type="region of interest" description="Disordered" evidence="5">
    <location>
        <begin position="1"/>
        <end position="42"/>
    </location>
</feature>
<dbReference type="GO" id="GO:0071978">
    <property type="term" value="P:bacterial-type flagellum-dependent swarming motility"/>
    <property type="evidence" value="ECO:0007669"/>
    <property type="project" value="TreeGrafter"/>
</dbReference>
<dbReference type="PANTHER" id="PTHR30435:SF19">
    <property type="entry name" value="FLAGELLAR BASAL-BODY ROD PROTEIN FLGG"/>
    <property type="match status" value="1"/>
</dbReference>